<evidence type="ECO:0000313" key="1">
    <source>
        <dbReference type="EMBL" id="CAM9621488.1"/>
    </source>
</evidence>
<dbReference type="EMBL" id="OX596098">
    <property type="protein sequence ID" value="CAM9621488.1"/>
    <property type="molecule type" value="Genomic_DNA"/>
</dbReference>
<feature type="non-terminal residue" evidence="1">
    <location>
        <position position="1"/>
    </location>
</feature>
<evidence type="ECO:0000313" key="2">
    <source>
        <dbReference type="Proteomes" id="UP001162501"/>
    </source>
</evidence>
<feature type="non-terminal residue" evidence="1">
    <location>
        <position position="100"/>
    </location>
</feature>
<reference evidence="1" key="2">
    <citation type="submission" date="2025-03" db="EMBL/GenBank/DDBJ databases">
        <authorList>
            <consortium name="ELIXIR-Norway"/>
            <consortium name="Elixir Norway"/>
        </authorList>
    </citation>
    <scope>NUCLEOTIDE SEQUENCE</scope>
</reference>
<name>A0AC59YE43_RANTA</name>
<sequence>MATDAYLNIQYLSHKSSRLVTSTVSKPSPQGWASYVRTSLLACPPPCSVMAGWTAFYSAQSVQAEDVILFSLLTVTAFPELAAKMAFKTVLIGVMKIYVN</sequence>
<dbReference type="Proteomes" id="UP001162501">
    <property type="component" value="Chromosome 14"/>
</dbReference>
<protein>
    <submittedName>
        <fullName evidence="1">Uncharacterized protein</fullName>
    </submittedName>
</protein>
<organism evidence="1 2">
    <name type="scientific">Rangifer tarandus platyrhynchus</name>
    <name type="common">Svalbard reindeer</name>
    <dbReference type="NCBI Taxonomy" id="3082113"/>
    <lineage>
        <taxon>Eukaryota</taxon>
        <taxon>Metazoa</taxon>
        <taxon>Chordata</taxon>
        <taxon>Craniata</taxon>
        <taxon>Vertebrata</taxon>
        <taxon>Euteleostomi</taxon>
        <taxon>Mammalia</taxon>
        <taxon>Eutheria</taxon>
        <taxon>Laurasiatheria</taxon>
        <taxon>Artiodactyla</taxon>
        <taxon>Ruminantia</taxon>
        <taxon>Pecora</taxon>
        <taxon>Cervidae</taxon>
        <taxon>Odocoileinae</taxon>
        <taxon>Rangifer</taxon>
    </lineage>
</organism>
<accession>A0AC59YE43</accession>
<gene>
    <name evidence="1" type="ORF">MRATA1EN22A_LOCUS5094</name>
</gene>
<proteinExistence type="predicted"/>
<reference evidence="1" key="1">
    <citation type="submission" date="2023-05" db="EMBL/GenBank/DDBJ databases">
        <authorList>
            <consortium name="ELIXIR-Norway"/>
        </authorList>
    </citation>
    <scope>NUCLEOTIDE SEQUENCE</scope>
</reference>